<proteinExistence type="predicted"/>
<evidence type="ECO:0008006" key="3">
    <source>
        <dbReference type="Google" id="ProtNLM"/>
    </source>
</evidence>
<evidence type="ECO:0000313" key="2">
    <source>
        <dbReference type="Proteomes" id="UP000533306"/>
    </source>
</evidence>
<sequence length="451" mass="48376">MENTANLTLPYIMPSQAQKHVTHNEALRMLDAIVQLCVIDRDLITPPSSPQDGDRYIVAPGAVGPWEGREGCITAWQDDGWAFFLPQSGWLCFVADERALLCWTGTAWDSAASTLGALQNLALLGVGTAADATNPFAAKVNNALWAARATDEGGSGDLRYIMNKQGPQHALSLLMQSNWSGRAEIGLAGSDDLSFKVSADGAAWTEALRIDRASGRVDLPRTNMLTDFAVSLLPDSGRFAGNASKEVGVGSFVFPPYLSLTNGATAADSGKFITNNNDYGGSAGALTGHAKDLIDKIRAASNRRYGIEFRIATVTHGPGTASPVTVGGVPYHFSLFLTFGPRAPAMTFHCYLRALDRPILFWRRSAGQTLVRDGVRISNHVVIDPADGWVSMACEDRQDPRSYDGYNPTPLNVSAQVSGDRYLIACPALMAGITRVDPDAGVISGINRWMP</sequence>
<name>A0A7W9VVN4_9HYPH</name>
<dbReference type="Pfam" id="PF10983">
    <property type="entry name" value="DUF2793"/>
    <property type="match status" value="1"/>
</dbReference>
<dbReference type="AlphaFoldDB" id="A0A7W9VVN4"/>
<comment type="caution">
    <text evidence="1">The sequence shown here is derived from an EMBL/GenBank/DDBJ whole genome shotgun (WGS) entry which is preliminary data.</text>
</comment>
<organism evidence="1 2">
    <name type="scientific">Aquamicrobium lusatiense</name>
    <dbReference type="NCBI Taxonomy" id="89772"/>
    <lineage>
        <taxon>Bacteria</taxon>
        <taxon>Pseudomonadati</taxon>
        <taxon>Pseudomonadota</taxon>
        <taxon>Alphaproteobacteria</taxon>
        <taxon>Hyphomicrobiales</taxon>
        <taxon>Phyllobacteriaceae</taxon>
        <taxon>Aquamicrobium</taxon>
    </lineage>
</organism>
<dbReference type="Proteomes" id="UP000533306">
    <property type="component" value="Unassembled WGS sequence"/>
</dbReference>
<gene>
    <name evidence="1" type="ORF">HNR59_001587</name>
</gene>
<accession>A0A7W9VVN4</accession>
<dbReference type="EMBL" id="JACHEU010000001">
    <property type="protein sequence ID" value="MBB6012242.1"/>
    <property type="molecule type" value="Genomic_DNA"/>
</dbReference>
<dbReference type="InterPro" id="IPR021251">
    <property type="entry name" value="DUF2793"/>
</dbReference>
<protein>
    <recommendedName>
        <fullName evidence="3">DUF2793 domain-containing protein</fullName>
    </recommendedName>
</protein>
<evidence type="ECO:0000313" key="1">
    <source>
        <dbReference type="EMBL" id="MBB6012242.1"/>
    </source>
</evidence>
<dbReference type="RefSeq" id="WP_183828310.1">
    <property type="nucleotide sequence ID" value="NZ_JACHEU010000001.1"/>
</dbReference>
<keyword evidence="2" id="KW-1185">Reference proteome</keyword>
<reference evidence="1 2" key="1">
    <citation type="submission" date="2020-08" db="EMBL/GenBank/DDBJ databases">
        <title>Genomic Encyclopedia of Type Strains, Phase IV (KMG-IV): sequencing the most valuable type-strain genomes for metagenomic binning, comparative biology and taxonomic classification.</title>
        <authorList>
            <person name="Goeker M."/>
        </authorList>
    </citation>
    <scope>NUCLEOTIDE SEQUENCE [LARGE SCALE GENOMIC DNA]</scope>
    <source>
        <strain evidence="1 2">DSM 11099</strain>
    </source>
</reference>